<reference evidence="1" key="1">
    <citation type="submission" date="2009-10" db="EMBL/GenBank/DDBJ databases">
        <title>Diversity of trophic interactions inside an arsenic-rich microbial ecosystem.</title>
        <authorList>
            <person name="Bertin P.N."/>
            <person name="Heinrich-Salmeron A."/>
            <person name="Pelletier E."/>
            <person name="Goulhen-Chollet F."/>
            <person name="Arsene-Ploetze F."/>
            <person name="Gallien S."/>
            <person name="Calteau A."/>
            <person name="Vallenet D."/>
            <person name="Casiot C."/>
            <person name="Chane-Woon-Ming B."/>
            <person name="Giloteaux L."/>
            <person name="Barakat M."/>
            <person name="Bonnefoy V."/>
            <person name="Bruneel O."/>
            <person name="Chandler M."/>
            <person name="Cleiss J."/>
            <person name="Duran R."/>
            <person name="Elbaz-Poulichet F."/>
            <person name="Fonknechten N."/>
            <person name="Lauga B."/>
            <person name="Mornico D."/>
            <person name="Ortet P."/>
            <person name="Schaeffer C."/>
            <person name="Siguier P."/>
            <person name="Alexander Thil Smith A."/>
            <person name="Van Dorsselaer A."/>
            <person name="Weissenbach J."/>
            <person name="Medigue C."/>
            <person name="Le Paslier D."/>
        </authorList>
    </citation>
    <scope>NUCLEOTIDE SEQUENCE</scope>
</reference>
<dbReference type="PANTHER" id="PTHR35271">
    <property type="entry name" value="ABC TRANSPORTER, SUBSTRATE-BINDING LIPOPROTEIN-RELATED"/>
    <property type="match status" value="1"/>
</dbReference>
<organism evidence="1">
    <name type="scientific">mine drainage metagenome</name>
    <dbReference type="NCBI Taxonomy" id="410659"/>
    <lineage>
        <taxon>unclassified sequences</taxon>
        <taxon>metagenomes</taxon>
        <taxon>ecological metagenomes</taxon>
    </lineage>
</organism>
<comment type="caution">
    <text evidence="1">The sequence shown here is derived from an EMBL/GenBank/DDBJ whole genome shotgun (WGS) entry which is preliminary data.</text>
</comment>
<dbReference type="AlphaFoldDB" id="E6QPK5"/>
<dbReference type="Gene3D" id="3.40.50.2300">
    <property type="match status" value="2"/>
</dbReference>
<protein>
    <recommendedName>
        <fullName evidence="2">ABC transporter substrate binding protein</fullName>
    </recommendedName>
</protein>
<name>E6QPK5_9ZZZZ</name>
<dbReference type="EMBL" id="CABR01000003">
    <property type="protein sequence ID" value="CBI09176.1"/>
    <property type="molecule type" value="Genomic_DNA"/>
</dbReference>
<accession>E6QPK5</accession>
<dbReference type="PANTHER" id="PTHR35271:SF1">
    <property type="entry name" value="ABC TRANSPORTER, SUBSTRATE-BINDING LIPOPROTEIN"/>
    <property type="match status" value="1"/>
</dbReference>
<sequence>MRSTTQSGTRWLGALMIGLPLIFSASARANELQILLVLSNSSPPYQAFSNAFTKNLPASIQTRVLQTPNELTGNRAPADLIVAVGMKATEAATLQSALPILSVMVPQAGYEALIARSAPLKHPQSIAAIYLNQPWDRQLDFLFAILPERRKVGVLCSPATQKDIAYLREEVAAHGGTLIEQTVYSDATLFADLEKVLQGSDVLLALPDSAIYSSSSVRNILLSTYRLHVPLIGWSQGYVNAGAVAALFSTPEQLAEQTAATVHTFSQTGRWPGAQYPNTFTIAVNQQVARSLGIDLKSDEEIRAQMRRNRRGGRD</sequence>
<proteinExistence type="predicted"/>
<dbReference type="InterPro" id="IPR007487">
    <property type="entry name" value="ABC_transpt-TYRBP-like"/>
</dbReference>
<evidence type="ECO:0000313" key="1">
    <source>
        <dbReference type="EMBL" id="CBI09176.1"/>
    </source>
</evidence>
<gene>
    <name evidence="1" type="ORF">CARN7_2831</name>
</gene>
<evidence type="ECO:0008006" key="2">
    <source>
        <dbReference type="Google" id="ProtNLM"/>
    </source>
</evidence>
<dbReference type="Pfam" id="PF04392">
    <property type="entry name" value="ABC_sub_bind"/>
    <property type="match status" value="1"/>
</dbReference>